<dbReference type="WormBase" id="W03F8.6c">
    <property type="protein sequence ID" value="CE49255"/>
    <property type="gene ID" value="WBGene00020995"/>
</dbReference>
<name>V6CK23_CAEEL</name>
<feature type="transmembrane region" description="Helical" evidence="1">
    <location>
        <begin position="6"/>
        <end position="23"/>
    </location>
</feature>
<organism evidence="2 3">
    <name type="scientific">Caenorhabditis elegans</name>
    <dbReference type="NCBI Taxonomy" id="6239"/>
    <lineage>
        <taxon>Eukaryota</taxon>
        <taxon>Metazoa</taxon>
        <taxon>Ecdysozoa</taxon>
        <taxon>Nematoda</taxon>
        <taxon>Chromadorea</taxon>
        <taxon>Rhabditida</taxon>
        <taxon>Rhabditina</taxon>
        <taxon>Rhabditomorpha</taxon>
        <taxon>Rhabditoidea</taxon>
        <taxon>Rhabditidae</taxon>
        <taxon>Peloderinae</taxon>
        <taxon>Caenorhabditis</taxon>
    </lineage>
</organism>
<dbReference type="Bgee" id="WBGene00020995">
    <property type="expression patterns" value="Expressed in larva and 3 other cell types or tissues"/>
</dbReference>
<dbReference type="AGR" id="WB:WBGene00020995"/>
<dbReference type="GeneID" id="189159"/>
<dbReference type="HOGENOM" id="CLU_165679_0_0_1"/>
<sequence length="25" mass="2693">MCNSSNGLIYPTAGILIILSLVFRP</sequence>
<dbReference type="EMBL" id="BX284604">
    <property type="protein sequence ID" value="CDK13393.1"/>
    <property type="molecule type" value="Genomic_DNA"/>
</dbReference>
<proteinExistence type="predicted"/>
<keyword evidence="1" id="KW-0812">Transmembrane</keyword>
<keyword evidence="1" id="KW-1133">Transmembrane helix</keyword>
<gene>
    <name evidence="2" type="ORF">CELE_W03F8.6</name>
    <name evidence="2 4" type="ORF">W03F8.6</name>
</gene>
<dbReference type="ExpressionAtlas" id="V6CK23">
    <property type="expression patterns" value="baseline and differential"/>
</dbReference>
<evidence type="ECO:0000313" key="4">
    <source>
        <dbReference type="WormBase" id="W03F8.6c"/>
    </source>
</evidence>
<keyword evidence="3" id="KW-1185">Reference proteome</keyword>
<reference evidence="2 3" key="1">
    <citation type="journal article" date="1998" name="Science">
        <title>Genome sequence of the nematode C. elegans: a platform for investigating biology.</title>
        <authorList>
            <consortium name="The C. elegans sequencing consortium"/>
            <person name="Sulson J.E."/>
            <person name="Waterston R."/>
        </authorList>
    </citation>
    <scope>NUCLEOTIDE SEQUENCE [LARGE SCALE GENOMIC DNA]</scope>
    <source>
        <strain evidence="2 3">Bristol N2</strain>
    </source>
</reference>
<dbReference type="Proteomes" id="UP000001940">
    <property type="component" value="Chromosome IV"/>
</dbReference>
<dbReference type="CTD" id="189159"/>
<evidence type="ECO:0000313" key="2">
    <source>
        <dbReference type="EMBL" id="CDK13393.1"/>
    </source>
</evidence>
<dbReference type="OrthoDB" id="5800660at2759"/>
<accession>V6CK23</accession>
<evidence type="ECO:0000256" key="1">
    <source>
        <dbReference type="SAM" id="Phobius"/>
    </source>
</evidence>
<protein>
    <submittedName>
        <fullName evidence="2">DUF3309 domain-containing protein</fullName>
    </submittedName>
</protein>
<keyword evidence="1" id="KW-0472">Membrane</keyword>
<evidence type="ECO:0000313" key="3">
    <source>
        <dbReference type="Proteomes" id="UP000001940"/>
    </source>
</evidence>
<dbReference type="AlphaFoldDB" id="V6CK23"/>
<dbReference type="RefSeq" id="NP_001293716.1">
    <property type="nucleotide sequence ID" value="NM_001306787.1"/>
</dbReference>